<organism evidence="4 5">
    <name type="scientific">Ficus carica</name>
    <name type="common">Common fig</name>
    <dbReference type="NCBI Taxonomy" id="3494"/>
    <lineage>
        <taxon>Eukaryota</taxon>
        <taxon>Viridiplantae</taxon>
        <taxon>Streptophyta</taxon>
        <taxon>Embryophyta</taxon>
        <taxon>Tracheophyta</taxon>
        <taxon>Spermatophyta</taxon>
        <taxon>Magnoliopsida</taxon>
        <taxon>eudicotyledons</taxon>
        <taxon>Gunneridae</taxon>
        <taxon>Pentapetalae</taxon>
        <taxon>rosids</taxon>
        <taxon>fabids</taxon>
        <taxon>Rosales</taxon>
        <taxon>Moraceae</taxon>
        <taxon>Ficeae</taxon>
        <taxon>Ficus</taxon>
    </lineage>
</organism>
<evidence type="ECO:0000313" key="5">
    <source>
        <dbReference type="Proteomes" id="UP001187192"/>
    </source>
</evidence>
<evidence type="ECO:0000256" key="2">
    <source>
        <dbReference type="SAM" id="MobiDB-lite"/>
    </source>
</evidence>
<evidence type="ECO:0000259" key="3">
    <source>
        <dbReference type="PROSITE" id="PS50158"/>
    </source>
</evidence>
<dbReference type="EMBL" id="BTGU01000048">
    <property type="protein sequence ID" value="GMN53912.1"/>
    <property type="molecule type" value="Genomic_DNA"/>
</dbReference>
<feature type="compositionally biased region" description="Polar residues" evidence="2">
    <location>
        <begin position="156"/>
        <end position="172"/>
    </location>
</feature>
<comment type="caution">
    <text evidence="4">The sequence shown here is derived from an EMBL/GenBank/DDBJ whole genome shotgun (WGS) entry which is preliminary data.</text>
</comment>
<dbReference type="Proteomes" id="UP001187192">
    <property type="component" value="Unassembled WGS sequence"/>
</dbReference>
<keyword evidence="1" id="KW-0863">Zinc-finger</keyword>
<accession>A0AA88AIW9</accession>
<evidence type="ECO:0000313" key="4">
    <source>
        <dbReference type="EMBL" id="GMN53912.1"/>
    </source>
</evidence>
<gene>
    <name evidence="4" type="ORF">TIFTF001_023041</name>
</gene>
<dbReference type="InterPro" id="IPR001878">
    <property type="entry name" value="Znf_CCHC"/>
</dbReference>
<dbReference type="PROSITE" id="PS50158">
    <property type="entry name" value="ZF_CCHC"/>
    <property type="match status" value="1"/>
</dbReference>
<dbReference type="GO" id="GO:0003676">
    <property type="term" value="F:nucleic acid binding"/>
    <property type="evidence" value="ECO:0007669"/>
    <property type="project" value="InterPro"/>
</dbReference>
<keyword evidence="1" id="KW-0479">Metal-binding</keyword>
<feature type="domain" description="CCHC-type" evidence="3">
    <location>
        <begin position="199"/>
        <end position="214"/>
    </location>
</feature>
<feature type="compositionally biased region" description="Low complexity" evidence="2">
    <location>
        <begin position="126"/>
        <end position="149"/>
    </location>
</feature>
<reference evidence="4" key="1">
    <citation type="submission" date="2023-07" db="EMBL/GenBank/DDBJ databases">
        <title>draft genome sequence of fig (Ficus carica).</title>
        <authorList>
            <person name="Takahashi T."/>
            <person name="Nishimura K."/>
        </authorList>
    </citation>
    <scope>NUCLEOTIDE SEQUENCE</scope>
</reference>
<sequence>MVRGRERAVQGRGSGLVQAEDKIAAEPNLAEVMAQLHQDQRRSRGMKPKEFNGSTAQRWLKSIELVLNFMGLTENEKVKCASYYLMDDARIWREGIELSKDMSQMTWEEFIQELNEQYFNIEVPKNNNNNQNRRNFRNQGRFQGGQWNNNKRKENFPNQRNHNNRQGGSQPAKQAKNIPLGSMCGKLHLRECRMGKNLCYGCGRDGQLSKDCPNKTYQPFQQRQ</sequence>
<dbReference type="AlphaFoldDB" id="A0AA88AIW9"/>
<evidence type="ECO:0000256" key="1">
    <source>
        <dbReference type="PROSITE-ProRule" id="PRU00047"/>
    </source>
</evidence>
<proteinExistence type="predicted"/>
<protein>
    <recommendedName>
        <fullName evidence="3">CCHC-type domain-containing protein</fullName>
    </recommendedName>
</protein>
<name>A0AA88AIW9_FICCA</name>
<keyword evidence="5" id="KW-1185">Reference proteome</keyword>
<keyword evidence="1" id="KW-0862">Zinc</keyword>
<dbReference type="GO" id="GO:0008270">
    <property type="term" value="F:zinc ion binding"/>
    <property type="evidence" value="ECO:0007669"/>
    <property type="project" value="UniProtKB-KW"/>
</dbReference>
<feature type="region of interest" description="Disordered" evidence="2">
    <location>
        <begin position="123"/>
        <end position="177"/>
    </location>
</feature>